<dbReference type="GeneID" id="73045630"/>
<dbReference type="Proteomes" id="UP001595945">
    <property type="component" value="Unassembled WGS sequence"/>
</dbReference>
<keyword evidence="2" id="KW-1185">Reference proteome</keyword>
<dbReference type="RefSeq" id="WP_254267197.1">
    <property type="nucleotide sequence ID" value="NZ_CP100400.1"/>
</dbReference>
<organism evidence="1 2">
    <name type="scientific">Halorussus aquaticus</name>
    <dbReference type="NCBI Taxonomy" id="2953748"/>
    <lineage>
        <taxon>Archaea</taxon>
        <taxon>Methanobacteriati</taxon>
        <taxon>Methanobacteriota</taxon>
        <taxon>Stenosarchaea group</taxon>
        <taxon>Halobacteria</taxon>
        <taxon>Halobacteriales</taxon>
        <taxon>Haladaptataceae</taxon>
        <taxon>Halorussus</taxon>
    </lineage>
</organism>
<protein>
    <submittedName>
        <fullName evidence="1">Uncharacterized protein</fullName>
    </submittedName>
</protein>
<accession>A0ABD5PXX6</accession>
<proteinExistence type="predicted"/>
<dbReference type="AlphaFoldDB" id="A0ABD5PXX6"/>
<reference evidence="1 2" key="1">
    <citation type="journal article" date="2019" name="Int. J. Syst. Evol. Microbiol.">
        <title>The Global Catalogue of Microorganisms (GCM) 10K type strain sequencing project: providing services to taxonomists for standard genome sequencing and annotation.</title>
        <authorList>
            <consortium name="The Broad Institute Genomics Platform"/>
            <consortium name="The Broad Institute Genome Sequencing Center for Infectious Disease"/>
            <person name="Wu L."/>
            <person name="Ma J."/>
        </authorList>
    </citation>
    <scope>NUCLEOTIDE SEQUENCE [LARGE SCALE GENOMIC DNA]</scope>
    <source>
        <strain evidence="1 2">XZYJ18</strain>
    </source>
</reference>
<gene>
    <name evidence="1" type="ORF">ACFO9K_03500</name>
</gene>
<evidence type="ECO:0000313" key="2">
    <source>
        <dbReference type="Proteomes" id="UP001595945"/>
    </source>
</evidence>
<evidence type="ECO:0000313" key="1">
    <source>
        <dbReference type="EMBL" id="MFC4823322.1"/>
    </source>
</evidence>
<dbReference type="EMBL" id="JBHSHT010000001">
    <property type="protein sequence ID" value="MFC4823322.1"/>
    <property type="molecule type" value="Genomic_DNA"/>
</dbReference>
<comment type="caution">
    <text evidence="1">The sequence shown here is derived from an EMBL/GenBank/DDBJ whole genome shotgun (WGS) entry which is preliminary data.</text>
</comment>
<sequence length="140" mass="15354">MTEFAEVNALDPTAGRSLHDLVAGNVGEDSQQAIEYCGFFLHGYAYGQEADEEWAEGDIYVQADGHVGVVEWLSSEDYDDVLELVDDLNALLLEWENHIEHGSIDDLVDFAGPKQTTDPEKAEGSDHYVHVSERGVGADA</sequence>
<name>A0ABD5PXX6_9EURY</name>